<evidence type="ECO:0000313" key="4">
    <source>
        <dbReference type="EMBL" id="PWJ49035.1"/>
    </source>
</evidence>
<feature type="domain" description="LytR/CpsA/Psr regulator C-terminal" evidence="3">
    <location>
        <begin position="110"/>
        <end position="194"/>
    </location>
</feature>
<dbReference type="Gene3D" id="3.30.70.2390">
    <property type="match status" value="1"/>
</dbReference>
<evidence type="ECO:0000259" key="3">
    <source>
        <dbReference type="Pfam" id="PF13399"/>
    </source>
</evidence>
<keyword evidence="2" id="KW-0472">Membrane</keyword>
<name>A0A315ZU15_9ACTN</name>
<feature type="compositionally biased region" description="Low complexity" evidence="1">
    <location>
        <begin position="70"/>
        <end position="107"/>
    </location>
</feature>
<accession>A0A315ZU15</accession>
<comment type="caution">
    <text evidence="4">The sequence shown here is derived from an EMBL/GenBank/DDBJ whole genome shotgun (WGS) entry which is preliminary data.</text>
</comment>
<reference evidence="4 5" key="1">
    <citation type="submission" date="2018-03" db="EMBL/GenBank/DDBJ databases">
        <title>Genomic Encyclopedia of Archaeal and Bacterial Type Strains, Phase II (KMG-II): from individual species to whole genera.</title>
        <authorList>
            <person name="Goeker M."/>
        </authorList>
    </citation>
    <scope>NUCLEOTIDE SEQUENCE [LARGE SCALE GENOMIC DNA]</scope>
    <source>
        <strain evidence="4 5">DSM 44889</strain>
    </source>
</reference>
<dbReference type="Pfam" id="PF13399">
    <property type="entry name" value="LytR_C"/>
    <property type="match status" value="1"/>
</dbReference>
<feature type="region of interest" description="Disordered" evidence="1">
    <location>
        <begin position="1"/>
        <end position="31"/>
    </location>
</feature>
<dbReference type="Proteomes" id="UP000245469">
    <property type="component" value="Unassembled WGS sequence"/>
</dbReference>
<dbReference type="InterPro" id="IPR027381">
    <property type="entry name" value="LytR/CpsA/Psr_C"/>
</dbReference>
<sequence>MSSPYPRDDFDAVTPPRDGRRGAHRAAPRRSGGALAPVVIVLVVAAALGAGWMAWTTTSNPASAGPKVEASAAPAAGADQPADDASAPSTASSPSDPSAPSDAATPDRSTPVVVLNGTGTQGLAAKRAEALKADGWTVASTGNATAAQRSAHQGITVLHPTEELQGAAEALAAEIGGTAVLDPKAEARSLTVVLR</sequence>
<gene>
    <name evidence="4" type="ORF">BXY45_12726</name>
</gene>
<organism evidence="4 5">
    <name type="scientific">Quadrisphaera granulorum</name>
    <dbReference type="NCBI Taxonomy" id="317664"/>
    <lineage>
        <taxon>Bacteria</taxon>
        <taxon>Bacillati</taxon>
        <taxon>Actinomycetota</taxon>
        <taxon>Actinomycetes</taxon>
        <taxon>Kineosporiales</taxon>
        <taxon>Kineosporiaceae</taxon>
        <taxon>Quadrisphaera</taxon>
    </lineage>
</organism>
<feature type="region of interest" description="Disordered" evidence="1">
    <location>
        <begin position="60"/>
        <end position="111"/>
    </location>
</feature>
<keyword evidence="2" id="KW-0812">Transmembrane</keyword>
<dbReference type="OrthoDB" id="4427486at2"/>
<keyword evidence="2" id="KW-1133">Transmembrane helix</keyword>
<feature type="compositionally biased region" description="Basic and acidic residues" evidence="1">
    <location>
        <begin position="1"/>
        <end position="10"/>
    </location>
</feature>
<evidence type="ECO:0000256" key="1">
    <source>
        <dbReference type="SAM" id="MobiDB-lite"/>
    </source>
</evidence>
<keyword evidence="5" id="KW-1185">Reference proteome</keyword>
<feature type="transmembrane region" description="Helical" evidence="2">
    <location>
        <begin position="34"/>
        <end position="55"/>
    </location>
</feature>
<evidence type="ECO:0000256" key="2">
    <source>
        <dbReference type="SAM" id="Phobius"/>
    </source>
</evidence>
<protein>
    <submittedName>
        <fullName evidence="4">LytR cell envelope-related transcriptional attenuator</fullName>
    </submittedName>
</protein>
<proteinExistence type="predicted"/>
<dbReference type="EMBL" id="QGDQ01000027">
    <property type="protein sequence ID" value="PWJ49035.1"/>
    <property type="molecule type" value="Genomic_DNA"/>
</dbReference>
<evidence type="ECO:0000313" key="5">
    <source>
        <dbReference type="Proteomes" id="UP000245469"/>
    </source>
</evidence>
<dbReference type="RefSeq" id="WP_109775879.1">
    <property type="nucleotide sequence ID" value="NZ_QGDQ01000027.1"/>
</dbReference>
<dbReference type="AlphaFoldDB" id="A0A315ZU15"/>